<evidence type="ECO:0008006" key="4">
    <source>
        <dbReference type="Google" id="ProtNLM"/>
    </source>
</evidence>
<accession>C5J5J0</accession>
<dbReference type="HOGENOM" id="CLU_087583_0_0_14"/>
<dbReference type="Gene3D" id="3.80.10.10">
    <property type="entry name" value="Ribonuclease Inhibitor"/>
    <property type="match status" value="1"/>
</dbReference>
<dbReference type="eggNOG" id="COG4886">
    <property type="taxonomic scope" value="Bacteria"/>
</dbReference>
<reference evidence="3" key="1">
    <citation type="journal article" date="2009" name="BMC Bioinformatics">
        <title>The Mycoplasma conjunctivae genome sequencing, annotation and analysis.</title>
        <authorList>
            <person name="Calderon-Copete S.P."/>
            <person name="Wigger G."/>
            <person name="Wunderlin C."/>
            <person name="Schmidheini T."/>
            <person name="Frey J."/>
            <person name="Quail M.A."/>
            <person name="Falquet L."/>
        </authorList>
    </citation>
    <scope>NUCLEOTIDE SEQUENCE [LARGE SCALE GENOMIC DNA]</scope>
    <source>
        <strain evidence="3">ATCC 25834 / NCTC 10147 / HRC/581</strain>
    </source>
</reference>
<dbReference type="InterPro" id="IPR026906">
    <property type="entry name" value="LRR_5"/>
</dbReference>
<dbReference type="AlphaFoldDB" id="C5J5J0"/>
<dbReference type="PROSITE" id="PS51257">
    <property type="entry name" value="PROKAR_LIPOPROTEIN"/>
    <property type="match status" value="1"/>
</dbReference>
<evidence type="ECO:0000313" key="3">
    <source>
        <dbReference type="Proteomes" id="UP000001491"/>
    </source>
</evidence>
<dbReference type="EMBL" id="FM864216">
    <property type="protein sequence ID" value="CAT04713.1"/>
    <property type="molecule type" value="Genomic_DNA"/>
</dbReference>
<feature type="signal peptide" evidence="1">
    <location>
        <begin position="1"/>
        <end position="20"/>
    </location>
</feature>
<keyword evidence="3" id="KW-1185">Reference proteome</keyword>
<sequence length="273" mass="30567">MKKIKKLLLPLTLIATPILAVSCGAKNTQAQDLLSNSNLIKINNENRTFTLDLSTTTLKKIDKSAFYNLAARQYFQTANLTDNKENKDKSQTPTSTITTIYYLDSIIFPSTLEEIEDRAFEVDVNVLGSQPGQKIVNLDFSRSTNLKSIGDFAFANNSIRKLILPNSITKIGKNAFANNEIETLEFSEDSKLSFIDTGAFFNNKITKLDFTNARQIRAINTGAFESNKISAIQFGKDSSPILINNSAFKDNEIKNRDNIKDINPDSRLEDIFE</sequence>
<dbReference type="Pfam" id="PF13306">
    <property type="entry name" value="LRR_5"/>
    <property type="match status" value="2"/>
</dbReference>
<dbReference type="InterPro" id="IPR032675">
    <property type="entry name" value="LRR_dom_sf"/>
</dbReference>
<name>C5J5J0_MESCH</name>
<dbReference type="SUPFAM" id="SSF52058">
    <property type="entry name" value="L domain-like"/>
    <property type="match status" value="1"/>
</dbReference>
<organism evidence="2 3">
    <name type="scientific">Mesomycoplasma conjunctivae (strain ATCC 25834 / NCTC 10147 / HRC/581)</name>
    <name type="common">Mycoplasma conjunctivae</name>
    <dbReference type="NCBI Taxonomy" id="572263"/>
    <lineage>
        <taxon>Bacteria</taxon>
        <taxon>Bacillati</taxon>
        <taxon>Mycoplasmatota</taxon>
        <taxon>Mycoplasmoidales</taxon>
        <taxon>Metamycoplasmataceae</taxon>
        <taxon>Mesomycoplasma</taxon>
    </lineage>
</organism>
<evidence type="ECO:0000256" key="1">
    <source>
        <dbReference type="SAM" id="SignalP"/>
    </source>
</evidence>
<evidence type="ECO:0000313" key="2">
    <source>
        <dbReference type="EMBL" id="CAT04713.1"/>
    </source>
</evidence>
<dbReference type="PANTHER" id="PTHR45661">
    <property type="entry name" value="SURFACE ANTIGEN"/>
    <property type="match status" value="1"/>
</dbReference>
<keyword evidence="1" id="KW-0732">Signal</keyword>
<dbReference type="PANTHER" id="PTHR45661:SF3">
    <property type="entry name" value="IG-LIKE DOMAIN-CONTAINING PROTEIN"/>
    <property type="match status" value="1"/>
</dbReference>
<dbReference type="Proteomes" id="UP000001491">
    <property type="component" value="Chromosome"/>
</dbReference>
<gene>
    <name evidence="2" type="ordered locus">MCJ_000350</name>
</gene>
<feature type="chain" id="PRO_5002951243" description="Lipoprotein" evidence="1">
    <location>
        <begin position="21"/>
        <end position="273"/>
    </location>
</feature>
<proteinExistence type="predicted"/>
<protein>
    <recommendedName>
        <fullName evidence="4">Lipoprotein</fullName>
    </recommendedName>
</protein>
<dbReference type="KEGG" id="mco:MCJ_000350"/>
<dbReference type="InterPro" id="IPR053139">
    <property type="entry name" value="Surface_bspA-like"/>
</dbReference>